<dbReference type="EMBL" id="CM007382">
    <property type="protein sequence ID" value="ONK77048.1"/>
    <property type="molecule type" value="Genomic_DNA"/>
</dbReference>
<accession>A0A5P1FFB0</accession>
<evidence type="ECO:0000313" key="2">
    <source>
        <dbReference type="EMBL" id="ONK77048.1"/>
    </source>
</evidence>
<name>A0A5P1FFB0_ASPOF</name>
<feature type="compositionally biased region" description="Low complexity" evidence="1">
    <location>
        <begin position="54"/>
        <end position="72"/>
    </location>
</feature>
<sequence>MTPSPPSLHVQEVLDFLTSHGFARAASALRDDVIAMGVDGSGPPPPPPVRIRPRSSADASSSSEEDFVSMGSSPSELFNPYIVWSPARPKSEDSSARLSDFETAREYNNPNIFGDSCWYDDQYGGYLNNPFFEPATNSSSFHSEDKFVMSIEAEENFRQESTNPAVTDKPEIYRSVIAAMERLWRGIKY</sequence>
<proteinExistence type="predicted"/>
<gene>
    <name evidence="2" type="ORF">A4U43_C02F2560</name>
</gene>
<dbReference type="Proteomes" id="UP000243459">
    <property type="component" value="Chromosome 2"/>
</dbReference>
<keyword evidence="3" id="KW-1185">Reference proteome</keyword>
<feature type="region of interest" description="Disordered" evidence="1">
    <location>
        <begin position="36"/>
        <end position="72"/>
    </location>
</feature>
<evidence type="ECO:0000313" key="3">
    <source>
        <dbReference type="Proteomes" id="UP000243459"/>
    </source>
</evidence>
<organism evidence="2 3">
    <name type="scientific">Asparagus officinalis</name>
    <name type="common">Garden asparagus</name>
    <dbReference type="NCBI Taxonomy" id="4686"/>
    <lineage>
        <taxon>Eukaryota</taxon>
        <taxon>Viridiplantae</taxon>
        <taxon>Streptophyta</taxon>
        <taxon>Embryophyta</taxon>
        <taxon>Tracheophyta</taxon>
        <taxon>Spermatophyta</taxon>
        <taxon>Magnoliopsida</taxon>
        <taxon>Liliopsida</taxon>
        <taxon>Asparagales</taxon>
        <taxon>Asparagaceae</taxon>
        <taxon>Asparagoideae</taxon>
        <taxon>Asparagus</taxon>
    </lineage>
</organism>
<evidence type="ECO:0000256" key="1">
    <source>
        <dbReference type="SAM" id="MobiDB-lite"/>
    </source>
</evidence>
<reference evidence="3" key="1">
    <citation type="journal article" date="2017" name="Nat. Commun.">
        <title>The asparagus genome sheds light on the origin and evolution of a young Y chromosome.</title>
        <authorList>
            <person name="Harkess A."/>
            <person name="Zhou J."/>
            <person name="Xu C."/>
            <person name="Bowers J.E."/>
            <person name="Van der Hulst R."/>
            <person name="Ayyampalayam S."/>
            <person name="Mercati F."/>
            <person name="Riccardi P."/>
            <person name="McKain M.R."/>
            <person name="Kakrana A."/>
            <person name="Tang H."/>
            <person name="Ray J."/>
            <person name="Groenendijk J."/>
            <person name="Arikit S."/>
            <person name="Mathioni S.M."/>
            <person name="Nakano M."/>
            <person name="Shan H."/>
            <person name="Telgmann-Rauber A."/>
            <person name="Kanno A."/>
            <person name="Yue Z."/>
            <person name="Chen H."/>
            <person name="Li W."/>
            <person name="Chen Y."/>
            <person name="Xu X."/>
            <person name="Zhang Y."/>
            <person name="Luo S."/>
            <person name="Chen H."/>
            <person name="Gao J."/>
            <person name="Mao Z."/>
            <person name="Pires J.C."/>
            <person name="Luo M."/>
            <person name="Kudrna D."/>
            <person name="Wing R.A."/>
            <person name="Meyers B.C."/>
            <person name="Yi K."/>
            <person name="Kong H."/>
            <person name="Lavrijsen P."/>
            <person name="Sunseri F."/>
            <person name="Falavigna A."/>
            <person name="Ye Y."/>
            <person name="Leebens-Mack J.H."/>
            <person name="Chen G."/>
        </authorList>
    </citation>
    <scope>NUCLEOTIDE SEQUENCE [LARGE SCALE GENOMIC DNA]</scope>
    <source>
        <strain evidence="3">cv. DH0086</strain>
    </source>
</reference>
<protein>
    <submittedName>
        <fullName evidence="2">Uncharacterized protein</fullName>
    </submittedName>
</protein>
<dbReference type="AlphaFoldDB" id="A0A5P1FFB0"/>
<dbReference type="Gramene" id="ONK77048">
    <property type="protein sequence ID" value="ONK77048"/>
    <property type="gene ID" value="A4U43_C02F2560"/>
</dbReference>